<dbReference type="Pfam" id="PF00106">
    <property type="entry name" value="adh_short"/>
    <property type="match status" value="1"/>
</dbReference>
<sequence>MSPTVYLVSGANRGIGLELVTQLAARDNVVVFAGARNPSTAKDLHTLESKYPGKVYTVKLTSPDVTDNKAVVAKIKEIVGRLDVVICNAGIMNSFVPSERVSLDDMRETFEVNVLGPLVLFQATYQLLKASSDSPKFILIASAAGSVEVGTKFPVPFLPYGTTKAAANWLMVKLHYEYPGLVSVPVHPGSVKTDMGTSAREQVPEIADAPMITSEEGVKGVLSVIDSAKRDEVSGPKLMNYDGSILPW</sequence>
<dbReference type="SUPFAM" id="SSF51735">
    <property type="entry name" value="NAD(P)-binding Rossmann-fold domains"/>
    <property type="match status" value="1"/>
</dbReference>
<evidence type="ECO:0000256" key="1">
    <source>
        <dbReference type="ARBA" id="ARBA00006484"/>
    </source>
</evidence>
<dbReference type="PANTHER" id="PTHR43544:SF7">
    <property type="entry name" value="NADB-LER2"/>
    <property type="match status" value="1"/>
</dbReference>
<dbReference type="Gene3D" id="3.40.50.720">
    <property type="entry name" value="NAD(P)-binding Rossmann-like Domain"/>
    <property type="match status" value="1"/>
</dbReference>
<keyword evidence="2" id="KW-0521">NADP</keyword>
<accession>A0A167I7T1</accession>
<gene>
    <name evidence="4" type="ORF">CALVIDRAFT_487630</name>
</gene>
<comment type="similarity">
    <text evidence="1">Belongs to the short-chain dehydrogenases/reductases (SDR) family.</text>
</comment>
<dbReference type="InterPro" id="IPR002347">
    <property type="entry name" value="SDR_fam"/>
</dbReference>
<dbReference type="CDD" id="cd05325">
    <property type="entry name" value="carb_red_sniffer_like_SDR_c"/>
    <property type="match status" value="1"/>
</dbReference>
<dbReference type="PRINTS" id="PR00081">
    <property type="entry name" value="GDHRDH"/>
</dbReference>
<proteinExistence type="inferred from homology"/>
<dbReference type="PROSITE" id="PS00061">
    <property type="entry name" value="ADH_SHORT"/>
    <property type="match status" value="1"/>
</dbReference>
<dbReference type="PANTHER" id="PTHR43544">
    <property type="entry name" value="SHORT-CHAIN DEHYDROGENASE/REDUCTASE"/>
    <property type="match status" value="1"/>
</dbReference>
<dbReference type="GO" id="GO:0005737">
    <property type="term" value="C:cytoplasm"/>
    <property type="evidence" value="ECO:0007669"/>
    <property type="project" value="TreeGrafter"/>
</dbReference>
<dbReference type="InterPro" id="IPR036291">
    <property type="entry name" value="NAD(P)-bd_dom_sf"/>
</dbReference>
<dbReference type="InterPro" id="IPR020904">
    <property type="entry name" value="Sc_DH/Rdtase_CS"/>
</dbReference>
<protein>
    <submittedName>
        <fullName evidence="4">NAD(P)-binding protein</fullName>
    </submittedName>
</protein>
<evidence type="ECO:0000256" key="2">
    <source>
        <dbReference type="ARBA" id="ARBA00022857"/>
    </source>
</evidence>
<dbReference type="GO" id="GO:0016491">
    <property type="term" value="F:oxidoreductase activity"/>
    <property type="evidence" value="ECO:0007669"/>
    <property type="project" value="UniProtKB-KW"/>
</dbReference>
<dbReference type="AlphaFoldDB" id="A0A167I7T1"/>
<dbReference type="OrthoDB" id="9876299at2759"/>
<name>A0A167I7T1_CALVF</name>
<organism evidence="4 5">
    <name type="scientific">Calocera viscosa (strain TUFC12733)</name>
    <dbReference type="NCBI Taxonomy" id="1330018"/>
    <lineage>
        <taxon>Eukaryota</taxon>
        <taxon>Fungi</taxon>
        <taxon>Dikarya</taxon>
        <taxon>Basidiomycota</taxon>
        <taxon>Agaricomycotina</taxon>
        <taxon>Dacrymycetes</taxon>
        <taxon>Dacrymycetales</taxon>
        <taxon>Dacrymycetaceae</taxon>
        <taxon>Calocera</taxon>
    </lineage>
</organism>
<reference evidence="4 5" key="1">
    <citation type="journal article" date="2016" name="Mol. Biol. Evol.">
        <title>Comparative Genomics of Early-Diverging Mushroom-Forming Fungi Provides Insights into the Origins of Lignocellulose Decay Capabilities.</title>
        <authorList>
            <person name="Nagy L.G."/>
            <person name="Riley R."/>
            <person name="Tritt A."/>
            <person name="Adam C."/>
            <person name="Daum C."/>
            <person name="Floudas D."/>
            <person name="Sun H."/>
            <person name="Yadav J.S."/>
            <person name="Pangilinan J."/>
            <person name="Larsson K.H."/>
            <person name="Matsuura K."/>
            <person name="Barry K."/>
            <person name="Labutti K."/>
            <person name="Kuo R."/>
            <person name="Ohm R.A."/>
            <person name="Bhattacharya S.S."/>
            <person name="Shirouzu T."/>
            <person name="Yoshinaga Y."/>
            <person name="Martin F.M."/>
            <person name="Grigoriev I.V."/>
            <person name="Hibbett D.S."/>
        </authorList>
    </citation>
    <scope>NUCLEOTIDE SEQUENCE [LARGE SCALE GENOMIC DNA]</scope>
    <source>
        <strain evidence="4 5">TUFC12733</strain>
    </source>
</reference>
<dbReference type="Proteomes" id="UP000076738">
    <property type="component" value="Unassembled WGS sequence"/>
</dbReference>
<keyword evidence="5" id="KW-1185">Reference proteome</keyword>
<dbReference type="InterPro" id="IPR051468">
    <property type="entry name" value="Fungal_SecMetab_SDRs"/>
</dbReference>
<evidence type="ECO:0000313" key="4">
    <source>
        <dbReference type="EMBL" id="KZO92382.1"/>
    </source>
</evidence>
<dbReference type="EMBL" id="KV417311">
    <property type="protein sequence ID" value="KZO92382.1"/>
    <property type="molecule type" value="Genomic_DNA"/>
</dbReference>
<evidence type="ECO:0000256" key="3">
    <source>
        <dbReference type="ARBA" id="ARBA00023002"/>
    </source>
</evidence>
<keyword evidence="3" id="KW-0560">Oxidoreductase</keyword>
<evidence type="ECO:0000313" key="5">
    <source>
        <dbReference type="Proteomes" id="UP000076738"/>
    </source>
</evidence>